<dbReference type="VEuPathDB" id="FungiDB:BO78DRAFT_196020"/>
<evidence type="ECO:0000313" key="3">
    <source>
        <dbReference type="Proteomes" id="UP000248423"/>
    </source>
</evidence>
<keyword evidence="1" id="KW-0472">Membrane</keyword>
<dbReference type="AlphaFoldDB" id="A0A319E0B3"/>
<accession>A0A319E0B3</accession>
<feature type="transmembrane region" description="Helical" evidence="1">
    <location>
        <begin position="57"/>
        <end position="77"/>
    </location>
</feature>
<evidence type="ECO:0000256" key="1">
    <source>
        <dbReference type="SAM" id="Phobius"/>
    </source>
</evidence>
<evidence type="ECO:0000313" key="2">
    <source>
        <dbReference type="EMBL" id="PYI03511.1"/>
    </source>
</evidence>
<dbReference type="Proteomes" id="UP000248423">
    <property type="component" value="Unassembled WGS sequence"/>
</dbReference>
<organism evidence="2 3">
    <name type="scientific">Aspergillus sclerotiicarbonarius (strain CBS 121057 / IBT 28362)</name>
    <dbReference type="NCBI Taxonomy" id="1448318"/>
    <lineage>
        <taxon>Eukaryota</taxon>
        <taxon>Fungi</taxon>
        <taxon>Dikarya</taxon>
        <taxon>Ascomycota</taxon>
        <taxon>Pezizomycotina</taxon>
        <taxon>Eurotiomycetes</taxon>
        <taxon>Eurotiomycetidae</taxon>
        <taxon>Eurotiales</taxon>
        <taxon>Aspergillaceae</taxon>
        <taxon>Aspergillus</taxon>
        <taxon>Aspergillus subgen. Circumdati</taxon>
    </lineage>
</organism>
<keyword evidence="1" id="KW-0812">Transmembrane</keyword>
<gene>
    <name evidence="2" type="ORF">BO78DRAFT_196020</name>
</gene>
<proteinExistence type="predicted"/>
<keyword evidence="1" id="KW-1133">Transmembrane helix</keyword>
<feature type="transmembrane region" description="Helical" evidence="1">
    <location>
        <begin position="6"/>
        <end position="23"/>
    </location>
</feature>
<dbReference type="EMBL" id="KZ826380">
    <property type="protein sequence ID" value="PYI03511.1"/>
    <property type="molecule type" value="Genomic_DNA"/>
</dbReference>
<sequence length="87" mass="10472">MNPAFLHFFHLCIFGCFSIFYIVHVKRSRRRWFSVWECKGIIREGGESGYRSLNSGWIIVFFFSFLCFLYIYIFFLVSSHFLCDDVT</sequence>
<reference evidence="2 3" key="1">
    <citation type="submission" date="2018-02" db="EMBL/GenBank/DDBJ databases">
        <title>The genomes of Aspergillus section Nigri reveals drivers in fungal speciation.</title>
        <authorList>
            <consortium name="DOE Joint Genome Institute"/>
            <person name="Vesth T.C."/>
            <person name="Nybo J."/>
            <person name="Theobald S."/>
            <person name="Brandl J."/>
            <person name="Frisvad J.C."/>
            <person name="Nielsen K.F."/>
            <person name="Lyhne E.K."/>
            <person name="Kogle M.E."/>
            <person name="Kuo A."/>
            <person name="Riley R."/>
            <person name="Clum A."/>
            <person name="Nolan M."/>
            <person name="Lipzen A."/>
            <person name="Salamov A."/>
            <person name="Henrissat B."/>
            <person name="Wiebenga A."/>
            <person name="De vries R.P."/>
            <person name="Grigoriev I.V."/>
            <person name="Mortensen U.H."/>
            <person name="Andersen M.R."/>
            <person name="Baker S.E."/>
        </authorList>
    </citation>
    <scope>NUCLEOTIDE SEQUENCE [LARGE SCALE GENOMIC DNA]</scope>
    <source>
        <strain evidence="2 3">CBS 121057</strain>
    </source>
</reference>
<protein>
    <submittedName>
        <fullName evidence="2">Uncharacterized protein</fullName>
    </submittedName>
</protein>
<name>A0A319E0B3_ASPSB</name>
<keyword evidence="3" id="KW-1185">Reference proteome</keyword>